<reference evidence="3" key="2">
    <citation type="submission" date="2019-09" db="UniProtKB">
        <authorList>
            <consortium name="WormBaseParasite"/>
        </authorList>
    </citation>
    <scope>IDENTIFICATION</scope>
</reference>
<keyword evidence="2" id="KW-1185">Reference proteome</keyword>
<sequence length="69" mass="7976">MNKIWDVVWQLDKTINDDEVFYQGLSSRATDNLKTEEDSLRVPLVLEKNIEIWIMLEQAIGNRAGAGHF</sequence>
<evidence type="ECO:0000313" key="2">
    <source>
        <dbReference type="Proteomes" id="UP000050761"/>
    </source>
</evidence>
<proteinExistence type="predicted"/>
<dbReference type="Proteomes" id="UP000050761">
    <property type="component" value="Unassembled WGS sequence"/>
</dbReference>
<accession>A0A3P7XE31</accession>
<gene>
    <name evidence="1" type="ORF">HPBE_LOCUS7506</name>
</gene>
<evidence type="ECO:0000313" key="3">
    <source>
        <dbReference type="WBParaSite" id="HPBE_0000750501-mRNA-1"/>
    </source>
</evidence>
<organism evidence="2 3">
    <name type="scientific">Heligmosomoides polygyrus</name>
    <name type="common">Parasitic roundworm</name>
    <dbReference type="NCBI Taxonomy" id="6339"/>
    <lineage>
        <taxon>Eukaryota</taxon>
        <taxon>Metazoa</taxon>
        <taxon>Ecdysozoa</taxon>
        <taxon>Nematoda</taxon>
        <taxon>Chromadorea</taxon>
        <taxon>Rhabditida</taxon>
        <taxon>Rhabditina</taxon>
        <taxon>Rhabditomorpha</taxon>
        <taxon>Strongyloidea</taxon>
        <taxon>Heligmosomidae</taxon>
        <taxon>Heligmosomoides</taxon>
    </lineage>
</organism>
<reference evidence="1 2" key="1">
    <citation type="submission" date="2018-11" db="EMBL/GenBank/DDBJ databases">
        <authorList>
            <consortium name="Pathogen Informatics"/>
        </authorList>
    </citation>
    <scope>NUCLEOTIDE SEQUENCE [LARGE SCALE GENOMIC DNA]</scope>
</reference>
<accession>A0A183FK71</accession>
<dbReference type="AlphaFoldDB" id="A0A183FK71"/>
<evidence type="ECO:0000313" key="1">
    <source>
        <dbReference type="EMBL" id="VDO72541.1"/>
    </source>
</evidence>
<name>A0A183FK71_HELPZ</name>
<dbReference type="EMBL" id="UZAH01025906">
    <property type="protein sequence ID" value="VDO72541.1"/>
    <property type="molecule type" value="Genomic_DNA"/>
</dbReference>
<dbReference type="WBParaSite" id="HPBE_0000750501-mRNA-1">
    <property type="protein sequence ID" value="HPBE_0000750501-mRNA-1"/>
    <property type="gene ID" value="HPBE_0000750501"/>
</dbReference>
<protein>
    <submittedName>
        <fullName evidence="3">Site-specific DNA-methyltransferase (adenine-specific)</fullName>
    </submittedName>
</protein>